<feature type="transmembrane region" description="Helical" evidence="1">
    <location>
        <begin position="33"/>
        <end position="57"/>
    </location>
</feature>
<keyword evidence="1" id="KW-0812">Transmembrane</keyword>
<keyword evidence="1" id="KW-1133">Transmembrane helix</keyword>
<evidence type="ECO:0000256" key="1">
    <source>
        <dbReference type="SAM" id="Phobius"/>
    </source>
</evidence>
<dbReference type="EMBL" id="BMEX01000016">
    <property type="protein sequence ID" value="GGA54793.1"/>
    <property type="molecule type" value="Genomic_DNA"/>
</dbReference>
<feature type="transmembrane region" description="Helical" evidence="1">
    <location>
        <begin position="109"/>
        <end position="128"/>
    </location>
</feature>
<proteinExistence type="predicted"/>
<accession>A0ABQ1H1R3</accession>
<feature type="transmembrane region" description="Helical" evidence="1">
    <location>
        <begin position="134"/>
        <end position="152"/>
    </location>
</feature>
<keyword evidence="3" id="KW-1185">Reference proteome</keyword>
<evidence type="ECO:0000313" key="2">
    <source>
        <dbReference type="EMBL" id="GGA54793.1"/>
    </source>
</evidence>
<dbReference type="Proteomes" id="UP000617979">
    <property type="component" value="Unassembled WGS sequence"/>
</dbReference>
<comment type="caution">
    <text evidence="2">The sequence shown here is derived from an EMBL/GenBank/DDBJ whole genome shotgun (WGS) entry which is preliminary data.</text>
</comment>
<protein>
    <submittedName>
        <fullName evidence="2">Uncharacterized protein</fullName>
    </submittedName>
</protein>
<evidence type="ECO:0000313" key="3">
    <source>
        <dbReference type="Proteomes" id="UP000617979"/>
    </source>
</evidence>
<sequence>MSFPGFDVHKFLKRVKMEGICQRVKRGSKVFKSLFTISIFSLGAGFSVQLILCGLYVSAVMVPEDPALWLLLALYMASETLGTGVLLFAGSIPLQVLVFGKMKREDPDVYPLSAVGIGIGISVSTAMWAGEWDWRLFALLVPTAFFFGGMWWNRIGLPRLNEDGISA</sequence>
<feature type="transmembrane region" description="Helical" evidence="1">
    <location>
        <begin position="69"/>
        <end position="97"/>
    </location>
</feature>
<reference evidence="3" key="1">
    <citation type="journal article" date="2019" name="Int. J. Syst. Evol. Microbiol.">
        <title>The Global Catalogue of Microorganisms (GCM) 10K type strain sequencing project: providing services to taxonomists for standard genome sequencing and annotation.</title>
        <authorList>
            <consortium name="The Broad Institute Genomics Platform"/>
            <consortium name="The Broad Institute Genome Sequencing Center for Infectious Disease"/>
            <person name="Wu L."/>
            <person name="Ma J."/>
        </authorList>
    </citation>
    <scope>NUCLEOTIDE SEQUENCE [LARGE SCALE GENOMIC DNA]</scope>
    <source>
        <strain evidence="3">CGMCC 1.12404</strain>
    </source>
</reference>
<gene>
    <name evidence="2" type="ORF">GCM10007416_30020</name>
</gene>
<organism evidence="2 3">
    <name type="scientific">Kroppenstedtia guangzhouensis</name>
    <dbReference type="NCBI Taxonomy" id="1274356"/>
    <lineage>
        <taxon>Bacteria</taxon>
        <taxon>Bacillati</taxon>
        <taxon>Bacillota</taxon>
        <taxon>Bacilli</taxon>
        <taxon>Bacillales</taxon>
        <taxon>Thermoactinomycetaceae</taxon>
        <taxon>Kroppenstedtia</taxon>
    </lineage>
</organism>
<name>A0ABQ1H1R3_9BACL</name>
<keyword evidence="1" id="KW-0472">Membrane</keyword>